<keyword evidence="5" id="KW-0571">Peptide transport</keyword>
<feature type="compositionally biased region" description="Low complexity" evidence="9">
    <location>
        <begin position="119"/>
        <end position="133"/>
    </location>
</feature>
<evidence type="ECO:0000256" key="10">
    <source>
        <dbReference type="SAM" id="Phobius"/>
    </source>
</evidence>
<evidence type="ECO:0000256" key="7">
    <source>
        <dbReference type="ARBA" id="ARBA00022989"/>
    </source>
</evidence>
<feature type="transmembrane region" description="Helical" evidence="10">
    <location>
        <begin position="994"/>
        <end position="1018"/>
    </location>
</feature>
<keyword evidence="3" id="KW-0813">Transport</keyword>
<feature type="region of interest" description="Disordered" evidence="9">
    <location>
        <begin position="1"/>
        <end position="155"/>
    </location>
</feature>
<proteinExistence type="inferred from homology"/>
<dbReference type="GO" id="GO:0016020">
    <property type="term" value="C:membrane"/>
    <property type="evidence" value="ECO:0007669"/>
    <property type="project" value="UniProtKB-SubCell"/>
</dbReference>
<comment type="subcellular location">
    <subcellularLocation>
        <location evidence="1">Membrane</location>
        <topology evidence="1">Multi-pass membrane protein</topology>
    </subcellularLocation>
</comment>
<feature type="compositionally biased region" description="Acidic residues" evidence="9">
    <location>
        <begin position="57"/>
        <end position="76"/>
    </location>
</feature>
<dbReference type="RefSeq" id="XP_066074880.1">
    <property type="nucleotide sequence ID" value="XM_066218783.1"/>
</dbReference>
<feature type="compositionally biased region" description="Polar residues" evidence="9">
    <location>
        <begin position="95"/>
        <end position="118"/>
    </location>
</feature>
<evidence type="ECO:0000256" key="4">
    <source>
        <dbReference type="ARBA" id="ARBA00022692"/>
    </source>
</evidence>
<feature type="compositionally biased region" description="Low complexity" evidence="9">
    <location>
        <begin position="232"/>
        <end position="243"/>
    </location>
</feature>
<feature type="region of interest" description="Disordered" evidence="9">
    <location>
        <begin position="204"/>
        <end position="273"/>
    </location>
</feature>
<feature type="transmembrane region" description="Helical" evidence="10">
    <location>
        <begin position="679"/>
        <end position="705"/>
    </location>
</feature>
<feature type="transmembrane region" description="Helical" evidence="10">
    <location>
        <begin position="538"/>
        <end position="560"/>
    </location>
</feature>
<dbReference type="NCBIfam" id="TIGR00728">
    <property type="entry name" value="OPT_sfam"/>
    <property type="match status" value="1"/>
</dbReference>
<dbReference type="GO" id="GO:0035673">
    <property type="term" value="F:oligopeptide transmembrane transporter activity"/>
    <property type="evidence" value="ECO:0007669"/>
    <property type="project" value="InterPro"/>
</dbReference>
<feature type="transmembrane region" description="Helical" evidence="10">
    <location>
        <begin position="613"/>
        <end position="632"/>
    </location>
</feature>
<evidence type="ECO:0000256" key="9">
    <source>
        <dbReference type="SAM" id="MobiDB-lite"/>
    </source>
</evidence>
<organism evidence="11 12">
    <name type="scientific">Kwoniella dendrophila CBS 6074</name>
    <dbReference type="NCBI Taxonomy" id="1295534"/>
    <lineage>
        <taxon>Eukaryota</taxon>
        <taxon>Fungi</taxon>
        <taxon>Dikarya</taxon>
        <taxon>Basidiomycota</taxon>
        <taxon>Agaricomycotina</taxon>
        <taxon>Tremellomycetes</taxon>
        <taxon>Tremellales</taxon>
        <taxon>Cryptococcaceae</taxon>
        <taxon>Kwoniella</taxon>
    </lineage>
</organism>
<evidence type="ECO:0000256" key="2">
    <source>
        <dbReference type="ARBA" id="ARBA00008807"/>
    </source>
</evidence>
<feature type="transmembrane region" description="Helical" evidence="10">
    <location>
        <begin position="580"/>
        <end position="601"/>
    </location>
</feature>
<dbReference type="NCBIfam" id="TIGR00727">
    <property type="entry name" value="ISP4_OPT"/>
    <property type="match status" value="1"/>
</dbReference>
<keyword evidence="7 10" id="KW-1133">Transmembrane helix</keyword>
<accession>A0AAX4JRQ2</accession>
<dbReference type="GeneID" id="91093692"/>
<reference evidence="11 12" key="1">
    <citation type="submission" date="2024-01" db="EMBL/GenBank/DDBJ databases">
        <title>Comparative genomics of Cryptococcus and Kwoniella reveals pathogenesis evolution and contrasting modes of karyotype evolution via chromosome fusion or intercentromeric recombination.</title>
        <authorList>
            <person name="Coelho M.A."/>
            <person name="David-Palma M."/>
            <person name="Shea T."/>
            <person name="Bowers K."/>
            <person name="McGinley-Smith S."/>
            <person name="Mohammad A.W."/>
            <person name="Gnirke A."/>
            <person name="Yurkov A.M."/>
            <person name="Nowrousian M."/>
            <person name="Sun S."/>
            <person name="Cuomo C.A."/>
            <person name="Heitman J."/>
        </authorList>
    </citation>
    <scope>NUCLEOTIDE SEQUENCE [LARGE SCALE GENOMIC DNA]</scope>
    <source>
        <strain evidence="11 12">CBS 6074</strain>
    </source>
</reference>
<gene>
    <name evidence="11" type="ORF">L201_003021</name>
</gene>
<evidence type="ECO:0000313" key="11">
    <source>
        <dbReference type="EMBL" id="WWC88117.1"/>
    </source>
</evidence>
<feature type="transmembrane region" description="Helical" evidence="10">
    <location>
        <begin position="368"/>
        <end position="388"/>
    </location>
</feature>
<evidence type="ECO:0000256" key="5">
    <source>
        <dbReference type="ARBA" id="ARBA00022856"/>
    </source>
</evidence>
<feature type="transmembrane region" description="Helical" evidence="10">
    <location>
        <begin position="885"/>
        <end position="904"/>
    </location>
</feature>
<feature type="compositionally biased region" description="Polar residues" evidence="9">
    <location>
        <begin position="134"/>
        <end position="146"/>
    </location>
</feature>
<protein>
    <submittedName>
        <fullName evidence="11">OPT family small oligopeptide transporter</fullName>
    </submittedName>
</protein>
<comment type="similarity">
    <text evidence="2">Belongs to the oligopeptide OPT transporter family.</text>
</comment>
<dbReference type="InterPro" id="IPR004813">
    <property type="entry name" value="OPT"/>
</dbReference>
<keyword evidence="12" id="KW-1185">Reference proteome</keyword>
<dbReference type="PANTHER" id="PTHR22601">
    <property type="entry name" value="ISP4 LIKE PROTEIN"/>
    <property type="match status" value="1"/>
</dbReference>
<feature type="compositionally biased region" description="Low complexity" evidence="9">
    <location>
        <begin position="8"/>
        <end position="21"/>
    </location>
</feature>
<feature type="transmembrane region" description="Helical" evidence="10">
    <location>
        <begin position="765"/>
        <end position="787"/>
    </location>
</feature>
<sequence>MSEPPRPGTSSGRPSTSTGRRAGLGNSRRRQPTARLDTAASGISADELPEQEFYKEGDEDDEDFDEEEEEEEDEEVFAFHRPATAAVPGLGAISEYSTSAPPSSHLTSAPPSSHLTSAPTEESPNPSSGPEGSHLNTPGLSYTPRSMSVDGKVPTPTGVVDVGGHLPELTYDKENPPPFSGFHNPNNSSFAFTMSSADDSHGPIIARKSRRPHSGASLIDRLQRRRGSSARTGTATTNFTTTTDMSRISEDSGLSEPGLSYRPTTSNRRMKSSAPLISESDLTSEGGRGWSRGSYGMTEMTGDMTIPDGKTTWGDGLGGLHKEASDNGEESLGVLDPGMVEEDSPYPEVRASVSNIDDPDMPALTLRAWFLGILFVILGSGINTFFVFRTPAPYLSPLIVQVVAYPVGKFAAWLLPINTWKLPRFLGGSEISLNPGPFNIKEHTIIVMMANVAIGPAYAIYATVSSELWYKHKFGYGFDIMIILATQLTGFTMAGLCRRFVVWPASMIWPGNLVVTTNLNTLHAEEDGFQGGMSRFKFLVICMGGAFAYYFFPGFLFTALSYFSYACWIAPKNKVVNELFGVSTGLGMGVLTFDWTQITWVGSPLTTPWWAEVNVGVGFIFFFWILVPIMYYTNVWEFAYLPVNVIQAADRFSSEYDIFNILTDDLRLNETAYALYSPVYLSATFSMTFMMAFALATGLLVHTALYHGPRIYRAMINVKTEADDIHMKLMKHYPEVPDWWFLALFAVVFTLAVTALEVYHTELPVWGYIVAIAIPFVYIIPSAFIYAMTSQQPAMNLLAELIPGYMFQGQPIPGMLCKVFTVQTVVAGLAFIQDQKLGHYMKIPPRATFVAQITATVIACFIQSATKELMFAKIPDICAAGQKSLLTCASTKVFFTSSIIWGLIGPERLFSKGSLYYPQTYALIAGAIIPIPFWLWVRKYPKSIFRNLNFPIIFSGALFIPPATGVNYSSWLLTGFIFQFWVRRKKFAWWSKYNYVLSAALDIGTALSAIAIFLFLGLPGASVNWWGNTVYQKTADWDGIGAAYLDAPATGFGPDTWKI</sequence>
<dbReference type="GO" id="GO:0015031">
    <property type="term" value="P:protein transport"/>
    <property type="evidence" value="ECO:0007669"/>
    <property type="project" value="UniProtKB-KW"/>
</dbReference>
<feature type="transmembrane region" description="Helical" evidence="10">
    <location>
        <begin position="476"/>
        <end position="497"/>
    </location>
</feature>
<evidence type="ECO:0000256" key="6">
    <source>
        <dbReference type="ARBA" id="ARBA00022927"/>
    </source>
</evidence>
<evidence type="ECO:0000313" key="12">
    <source>
        <dbReference type="Proteomes" id="UP001355207"/>
    </source>
</evidence>
<evidence type="ECO:0000256" key="1">
    <source>
        <dbReference type="ARBA" id="ARBA00004141"/>
    </source>
</evidence>
<keyword evidence="6" id="KW-0653">Protein transport</keyword>
<feature type="transmembrane region" description="Helical" evidence="10">
    <location>
        <begin position="739"/>
        <end position="759"/>
    </location>
</feature>
<dbReference type="Pfam" id="PF03169">
    <property type="entry name" value="OPT"/>
    <property type="match status" value="1"/>
</dbReference>
<evidence type="ECO:0000256" key="3">
    <source>
        <dbReference type="ARBA" id="ARBA00022448"/>
    </source>
</evidence>
<keyword evidence="4 10" id="KW-0812">Transmembrane</keyword>
<feature type="transmembrane region" description="Helical" evidence="10">
    <location>
        <begin position="445"/>
        <end position="464"/>
    </location>
</feature>
<dbReference type="EMBL" id="CP144100">
    <property type="protein sequence ID" value="WWC88117.1"/>
    <property type="molecule type" value="Genomic_DNA"/>
</dbReference>
<dbReference type="Proteomes" id="UP001355207">
    <property type="component" value="Chromosome 3"/>
</dbReference>
<dbReference type="AlphaFoldDB" id="A0AAX4JRQ2"/>
<dbReference type="InterPro" id="IPR004648">
    <property type="entry name" value="Oligpept_transpt"/>
</dbReference>
<feature type="transmembrane region" description="Helical" evidence="10">
    <location>
        <begin position="916"/>
        <end position="937"/>
    </location>
</feature>
<feature type="transmembrane region" description="Helical" evidence="10">
    <location>
        <begin position="394"/>
        <end position="415"/>
    </location>
</feature>
<feature type="transmembrane region" description="Helical" evidence="10">
    <location>
        <begin position="847"/>
        <end position="865"/>
    </location>
</feature>
<name>A0AAX4JRQ2_9TREE</name>
<evidence type="ECO:0000256" key="8">
    <source>
        <dbReference type="ARBA" id="ARBA00023136"/>
    </source>
</evidence>
<keyword evidence="8 10" id="KW-0472">Membrane</keyword>